<accession>A0A8I1WFF9</accession>
<protein>
    <submittedName>
        <fullName evidence="1">Uncharacterized protein</fullName>
    </submittedName>
</protein>
<sequence length="78" mass="9071">MVKTRFCYCVSKEADMAHDEHGNSAPLYSEIQLEHEKEIKSDQYEELSQSYREGLANFLEIDVALIEPITNKEYDAQQ</sequence>
<proteinExistence type="predicted"/>
<dbReference type="AlphaFoldDB" id="A0A8I1WFF9"/>
<dbReference type="EMBL" id="JAGFPW010000005">
    <property type="protein sequence ID" value="MBO3794170.1"/>
    <property type="molecule type" value="Genomic_DNA"/>
</dbReference>
<name>A0A8I1WFF9_BACIU</name>
<gene>
    <name evidence="1" type="ORF">J5227_07590</name>
</gene>
<evidence type="ECO:0000313" key="2">
    <source>
        <dbReference type="Proteomes" id="UP000665181"/>
    </source>
</evidence>
<evidence type="ECO:0000313" key="1">
    <source>
        <dbReference type="EMBL" id="MBO3794170.1"/>
    </source>
</evidence>
<reference evidence="1" key="1">
    <citation type="submission" date="2021-03" db="EMBL/GenBank/DDBJ databases">
        <title>Isolation of Bacillus subtilis from fermented food sample.</title>
        <authorList>
            <person name="Lakshmanan V."/>
            <person name="Athira K."/>
            <person name="Rajagopal K."/>
        </authorList>
    </citation>
    <scope>NUCLEOTIDE SEQUENCE</scope>
    <source>
        <strain evidence="1">S1</strain>
    </source>
</reference>
<dbReference type="RefSeq" id="WP_134981942.1">
    <property type="nucleotide sequence ID" value="NZ_JAGFPW010000005.1"/>
</dbReference>
<comment type="caution">
    <text evidence="1">The sequence shown here is derived from an EMBL/GenBank/DDBJ whole genome shotgun (WGS) entry which is preliminary data.</text>
</comment>
<dbReference type="Proteomes" id="UP000665181">
    <property type="component" value="Unassembled WGS sequence"/>
</dbReference>
<organism evidence="1 2">
    <name type="scientific">Bacillus subtilis</name>
    <dbReference type="NCBI Taxonomy" id="1423"/>
    <lineage>
        <taxon>Bacteria</taxon>
        <taxon>Bacillati</taxon>
        <taxon>Bacillota</taxon>
        <taxon>Bacilli</taxon>
        <taxon>Bacillales</taxon>
        <taxon>Bacillaceae</taxon>
        <taxon>Bacillus</taxon>
    </lineage>
</organism>